<dbReference type="InterPro" id="IPR002197">
    <property type="entry name" value="HTH_Fis"/>
</dbReference>
<keyword evidence="1" id="KW-0547">Nucleotide-binding</keyword>
<gene>
    <name evidence="7" type="ORF">JOE42_000584</name>
</gene>
<dbReference type="EMBL" id="JAFBBK010000001">
    <property type="protein sequence ID" value="MBM7413851.1"/>
    <property type="molecule type" value="Genomic_DNA"/>
</dbReference>
<proteinExistence type="predicted"/>
<protein>
    <submittedName>
        <fullName evidence="7">Transcriptional regulator of acetoin/glycerol metabolism</fullName>
    </submittedName>
</protein>
<keyword evidence="2" id="KW-0067">ATP-binding</keyword>
<dbReference type="Pfam" id="PF01590">
    <property type="entry name" value="GAF"/>
    <property type="match status" value="1"/>
</dbReference>
<dbReference type="PROSITE" id="PS50045">
    <property type="entry name" value="SIGMA54_INTERACT_4"/>
    <property type="match status" value="1"/>
</dbReference>
<accession>A0ABS2KRG6</accession>
<feature type="domain" description="Sigma-54 factor interaction" evidence="6">
    <location>
        <begin position="355"/>
        <end position="414"/>
    </location>
</feature>
<dbReference type="Pfam" id="PF25601">
    <property type="entry name" value="AAA_lid_14"/>
    <property type="match status" value="1"/>
</dbReference>
<dbReference type="InterPro" id="IPR058031">
    <property type="entry name" value="AAA_lid_NorR"/>
</dbReference>
<keyword evidence="3" id="KW-0805">Transcription regulation</keyword>
<evidence type="ECO:0000313" key="7">
    <source>
        <dbReference type="EMBL" id="MBM7413851.1"/>
    </source>
</evidence>
<keyword evidence="4" id="KW-0238">DNA-binding</keyword>
<dbReference type="SUPFAM" id="SSF46689">
    <property type="entry name" value="Homeodomain-like"/>
    <property type="match status" value="1"/>
</dbReference>
<evidence type="ECO:0000256" key="1">
    <source>
        <dbReference type="ARBA" id="ARBA00022741"/>
    </source>
</evidence>
<dbReference type="PANTHER" id="PTHR32071">
    <property type="entry name" value="TRANSCRIPTIONAL REGULATORY PROTEIN"/>
    <property type="match status" value="1"/>
</dbReference>
<dbReference type="Pfam" id="PF02954">
    <property type="entry name" value="HTH_8"/>
    <property type="match status" value="1"/>
</dbReference>
<name>A0ABS2KRG6_9NOCA</name>
<evidence type="ECO:0000256" key="5">
    <source>
        <dbReference type="ARBA" id="ARBA00023163"/>
    </source>
</evidence>
<evidence type="ECO:0000256" key="4">
    <source>
        <dbReference type="ARBA" id="ARBA00023125"/>
    </source>
</evidence>
<dbReference type="InterPro" id="IPR002078">
    <property type="entry name" value="Sigma_54_int"/>
</dbReference>
<dbReference type="Gene3D" id="1.10.8.60">
    <property type="match status" value="1"/>
</dbReference>
<keyword evidence="5" id="KW-0804">Transcription</keyword>
<dbReference type="InterPro" id="IPR003018">
    <property type="entry name" value="GAF"/>
</dbReference>
<evidence type="ECO:0000256" key="3">
    <source>
        <dbReference type="ARBA" id="ARBA00023015"/>
    </source>
</evidence>
<dbReference type="RefSeq" id="WP_239532349.1">
    <property type="nucleotide sequence ID" value="NZ_JAFBBK010000001.1"/>
</dbReference>
<evidence type="ECO:0000313" key="8">
    <source>
        <dbReference type="Proteomes" id="UP000703038"/>
    </source>
</evidence>
<dbReference type="InterPro" id="IPR029016">
    <property type="entry name" value="GAF-like_dom_sf"/>
</dbReference>
<reference evidence="7 8" key="1">
    <citation type="submission" date="2021-01" db="EMBL/GenBank/DDBJ databases">
        <title>Genomics of switchgrass bacterial isolates.</title>
        <authorList>
            <person name="Shade A."/>
        </authorList>
    </citation>
    <scope>NUCLEOTIDE SEQUENCE [LARGE SCALE GENOMIC DNA]</scope>
    <source>
        <strain evidence="7 8">PvP111</strain>
    </source>
</reference>
<keyword evidence="8" id="KW-1185">Reference proteome</keyword>
<dbReference type="Proteomes" id="UP000703038">
    <property type="component" value="Unassembled WGS sequence"/>
</dbReference>
<dbReference type="SUPFAM" id="SSF52540">
    <property type="entry name" value="P-loop containing nucleoside triphosphate hydrolases"/>
    <property type="match status" value="1"/>
</dbReference>
<evidence type="ECO:0000259" key="6">
    <source>
        <dbReference type="PROSITE" id="PS50045"/>
    </source>
</evidence>
<dbReference type="InterPro" id="IPR027417">
    <property type="entry name" value="P-loop_NTPase"/>
</dbReference>
<dbReference type="Gene3D" id="3.30.450.40">
    <property type="match status" value="1"/>
</dbReference>
<dbReference type="Gene3D" id="1.10.10.60">
    <property type="entry name" value="Homeodomain-like"/>
    <property type="match status" value="1"/>
</dbReference>
<evidence type="ECO:0000256" key="2">
    <source>
        <dbReference type="ARBA" id="ARBA00022840"/>
    </source>
</evidence>
<comment type="caution">
    <text evidence="7">The sequence shown here is derived from an EMBL/GenBank/DDBJ whole genome shotgun (WGS) entry which is preliminary data.</text>
</comment>
<dbReference type="InterPro" id="IPR009057">
    <property type="entry name" value="Homeodomain-like_sf"/>
</dbReference>
<sequence length="487" mass="52444">MPAQLPEHRTGSGREVDAVAGAVPPRLRASWLRSRRYGIPVDHVEPVFAGTERQESLFRQCGDEVLADLQQTLTAEPVGLMLTDADGLVLSRLSGDHTLLRALDDVHLAPGFGYSEREVGTNGLGLALADLAPTLVRAEQHYSHSLTGFTCAAAPVLDPATGRLQGAVNLTTWSRTSSDLLLTLARSAASTISLSMSSRSTGRRERPTVRRSLFRIEHGSTGTGVRLGAEWSRLEADAHSAMAAGSTVAVIGRPGSGRSSLVTHAARRAFPRHRILSAAAPAPDDVDTWLDLWTYEADRSDTVVVLRDVDTLPDFAAQSLVDLLRSADTRMPFAVTAERLHDIPAALASAVASVVSLPPLSDRPDDVVPLAHEFARAVRGRDVRITSAAERALQQHDWPQGAAELRDVVTRVASRADVVDVAMLPAALLAGRTRRLSSIEAFEHGEIVRVLASGKVTMSQAARQLGMSRATLYRKMAYYKIDPRNPG</sequence>
<organism evidence="7 8">
    <name type="scientific">Rhodococcoides corynebacterioides</name>
    <dbReference type="NCBI Taxonomy" id="53972"/>
    <lineage>
        <taxon>Bacteria</taxon>
        <taxon>Bacillati</taxon>
        <taxon>Actinomycetota</taxon>
        <taxon>Actinomycetes</taxon>
        <taxon>Mycobacteriales</taxon>
        <taxon>Nocardiaceae</taxon>
        <taxon>Rhodococcoides</taxon>
    </lineage>
</organism>